<dbReference type="AlphaFoldDB" id="A0A4R8S2E5"/>
<evidence type="ECO:0000313" key="2">
    <source>
        <dbReference type="EMBL" id="TDZ78088.1"/>
    </source>
</evidence>
<comment type="caution">
    <text evidence="2">The sequence shown here is derived from an EMBL/GenBank/DDBJ whole genome shotgun (WGS) entry which is preliminary data.</text>
</comment>
<dbReference type="EMBL" id="PECH01000009">
    <property type="protein sequence ID" value="TDZ78088.1"/>
    <property type="molecule type" value="Genomic_DNA"/>
</dbReference>
<dbReference type="RefSeq" id="WP_134072920.1">
    <property type="nucleotide sequence ID" value="NZ_PECH01000009.1"/>
</dbReference>
<organism evidence="2 3">
    <name type="scientific">Mycobacteroides salmoniphilum</name>
    <dbReference type="NCBI Taxonomy" id="404941"/>
    <lineage>
        <taxon>Bacteria</taxon>
        <taxon>Bacillati</taxon>
        <taxon>Actinomycetota</taxon>
        <taxon>Actinomycetes</taxon>
        <taxon>Mycobacteriales</taxon>
        <taxon>Mycobacteriaceae</taxon>
        <taxon>Mycobacteroides</taxon>
    </lineage>
</organism>
<accession>A0A4R8S2E5</accession>
<feature type="transmembrane region" description="Helical" evidence="1">
    <location>
        <begin position="125"/>
        <end position="151"/>
    </location>
</feature>
<keyword evidence="1" id="KW-1133">Transmembrane helix</keyword>
<evidence type="ECO:0000256" key="1">
    <source>
        <dbReference type="SAM" id="Phobius"/>
    </source>
</evidence>
<sequence>MQPGVQQGVPVGDRELVEEAIMLLCTAAPVGWSVVHGEFEPSQQPPVAVAQAVIDSVQQSITVPAGVTHILAEHQRRAADAGAAWRRLTIECHSEGRLSVRADPAEKALGVDSGGRSAGTRRLQWLWWLRFTLAAVIVGALIATAVVVGLARPWSPPPRADIIDVPPPSARERQAHDVIVGWYEAHNRGDTAAMRALACVDPKSNVPQWIISIERDGSDGKLYFPEAIAEFREQGSQVWVRFASRIRPLTDAVRAEVDDAQRAGGFFKQVFSLEEEEGGVLKICNVESES</sequence>
<gene>
    <name evidence="2" type="ORF">DE4585_03924</name>
</gene>
<evidence type="ECO:0000313" key="3">
    <source>
        <dbReference type="Proteomes" id="UP000295117"/>
    </source>
</evidence>
<protein>
    <submittedName>
        <fullName evidence="2">Uncharacterized protein</fullName>
    </submittedName>
</protein>
<dbReference type="Proteomes" id="UP000295117">
    <property type="component" value="Unassembled WGS sequence"/>
</dbReference>
<reference evidence="2 3" key="1">
    <citation type="journal article" date="2019" name="Sci. Rep.">
        <title>Extended insight into the Mycobacterium chelonae-abscessus complex through whole genome sequencing of Mycobacterium salmoniphilum outbreak and Mycobacterium salmoniphilum-like strains.</title>
        <authorList>
            <person name="Behra P.R.K."/>
            <person name="Das S."/>
            <person name="Pettersson B.M.F."/>
            <person name="Shirreff L."/>
            <person name="DuCote T."/>
            <person name="Jacobsson K.G."/>
            <person name="Ennis D.G."/>
            <person name="Kirsebom L.A."/>
        </authorList>
    </citation>
    <scope>NUCLEOTIDE SEQUENCE [LARGE SCALE GENOMIC DNA]</scope>
    <source>
        <strain evidence="2 3">DE 4585</strain>
    </source>
</reference>
<keyword evidence="1" id="KW-0812">Transmembrane</keyword>
<name>A0A4R8S2E5_9MYCO</name>
<proteinExistence type="predicted"/>
<keyword evidence="1" id="KW-0472">Membrane</keyword>